<dbReference type="EMBL" id="SMGR01000001">
    <property type="protein sequence ID" value="TCL09678.1"/>
    <property type="molecule type" value="Genomic_DNA"/>
</dbReference>
<organism evidence="1 2">
    <name type="scientific">Shimia isoporae</name>
    <dbReference type="NCBI Taxonomy" id="647720"/>
    <lineage>
        <taxon>Bacteria</taxon>
        <taxon>Pseudomonadati</taxon>
        <taxon>Pseudomonadota</taxon>
        <taxon>Alphaproteobacteria</taxon>
        <taxon>Rhodobacterales</taxon>
        <taxon>Roseobacteraceae</taxon>
    </lineage>
</organism>
<comment type="caution">
    <text evidence="1">The sequence shown here is derived from an EMBL/GenBank/DDBJ whole genome shotgun (WGS) entry which is preliminary data.</text>
</comment>
<sequence>MGYVLLGIGCLSLLVVSATVLEAHRQATRNPGRTRR</sequence>
<accession>A0A4R1NWM0</accession>
<dbReference type="Proteomes" id="UP000295673">
    <property type="component" value="Unassembled WGS sequence"/>
</dbReference>
<proteinExistence type="predicted"/>
<dbReference type="AlphaFoldDB" id="A0A4R1NWM0"/>
<evidence type="ECO:0000313" key="2">
    <source>
        <dbReference type="Proteomes" id="UP000295673"/>
    </source>
</evidence>
<reference evidence="1 2" key="1">
    <citation type="submission" date="2019-03" db="EMBL/GenBank/DDBJ databases">
        <title>Genomic Encyclopedia of Archaeal and Bacterial Type Strains, Phase II (KMG-II): from individual species to whole genera.</title>
        <authorList>
            <person name="Goeker M."/>
        </authorList>
    </citation>
    <scope>NUCLEOTIDE SEQUENCE [LARGE SCALE GENOMIC DNA]</scope>
    <source>
        <strain evidence="1 2">DSM 26433</strain>
    </source>
</reference>
<gene>
    <name evidence="1" type="ORF">BXY66_1734</name>
</gene>
<evidence type="ECO:0000313" key="1">
    <source>
        <dbReference type="EMBL" id="TCL09678.1"/>
    </source>
</evidence>
<protein>
    <submittedName>
        <fullName evidence="1">Uncharacterized protein</fullName>
    </submittedName>
</protein>
<keyword evidence="2" id="KW-1185">Reference proteome</keyword>
<name>A0A4R1NWM0_9RHOB</name>